<evidence type="ECO:0000313" key="8">
    <source>
        <dbReference type="EMBL" id="KZS41820.1"/>
    </source>
</evidence>
<dbReference type="InterPro" id="IPR050320">
    <property type="entry name" value="N5-glutamine_MTase"/>
</dbReference>
<keyword evidence="1 5" id="KW-0489">Methyltransferase</keyword>
<feature type="binding site" evidence="5">
    <location>
        <begin position="122"/>
        <end position="126"/>
    </location>
    <ligand>
        <name>S-adenosyl-L-methionine</name>
        <dbReference type="ChEBI" id="CHEBI:59789"/>
    </ligand>
</feature>
<dbReference type="InterPro" id="IPR029063">
    <property type="entry name" value="SAM-dependent_MTases_sf"/>
</dbReference>
<dbReference type="PROSITE" id="PS00092">
    <property type="entry name" value="N6_MTASE"/>
    <property type="match status" value="1"/>
</dbReference>
<dbReference type="EC" id="2.1.1.297" evidence="5"/>
<dbReference type="Pfam" id="PF05175">
    <property type="entry name" value="MTS"/>
    <property type="match status" value="1"/>
</dbReference>
<evidence type="ECO:0000259" key="6">
    <source>
        <dbReference type="Pfam" id="PF05175"/>
    </source>
</evidence>
<dbReference type="GO" id="GO:0003676">
    <property type="term" value="F:nucleic acid binding"/>
    <property type="evidence" value="ECO:0007669"/>
    <property type="project" value="InterPro"/>
</dbReference>
<dbReference type="InterPro" id="IPR040758">
    <property type="entry name" value="PrmC_N"/>
</dbReference>
<dbReference type="Pfam" id="PF17827">
    <property type="entry name" value="PrmC_N"/>
    <property type="match status" value="1"/>
</dbReference>
<dbReference type="InterPro" id="IPR004556">
    <property type="entry name" value="HemK-like"/>
</dbReference>
<comment type="function">
    <text evidence="5">Methylates the class 1 translation termination release factors RF1/PrfA and RF2/PrfB on the glutamine residue of the universally conserved GGQ motif.</text>
</comment>
<comment type="caution">
    <text evidence="5">Lacks conserved residue(s) required for the propagation of feature annotation.</text>
</comment>
<dbReference type="SUPFAM" id="SSF53335">
    <property type="entry name" value="S-adenosyl-L-methionine-dependent methyltransferases"/>
    <property type="match status" value="1"/>
</dbReference>
<feature type="binding site" evidence="5">
    <location>
        <begin position="188"/>
        <end position="191"/>
    </location>
    <ligand>
        <name>substrate</name>
    </ligand>
</feature>
<dbReference type="PANTHER" id="PTHR18895:SF74">
    <property type="entry name" value="MTRF1L RELEASE FACTOR GLUTAMINE METHYLTRANSFERASE"/>
    <property type="match status" value="1"/>
</dbReference>
<dbReference type="EMBL" id="LQRT01000003">
    <property type="protein sequence ID" value="KZS41820.1"/>
    <property type="molecule type" value="Genomic_DNA"/>
</dbReference>
<dbReference type="GO" id="GO:0032259">
    <property type="term" value="P:methylation"/>
    <property type="evidence" value="ECO:0007669"/>
    <property type="project" value="UniProtKB-KW"/>
</dbReference>
<evidence type="ECO:0000256" key="1">
    <source>
        <dbReference type="ARBA" id="ARBA00022603"/>
    </source>
</evidence>
<evidence type="ECO:0000256" key="5">
    <source>
        <dbReference type="HAMAP-Rule" id="MF_02126"/>
    </source>
</evidence>
<dbReference type="GO" id="GO:0102559">
    <property type="term" value="F:peptide chain release factor N(5)-glutamine methyltransferase activity"/>
    <property type="evidence" value="ECO:0007669"/>
    <property type="project" value="UniProtKB-EC"/>
</dbReference>
<accession>A0A163BV51</accession>
<feature type="domain" description="Release factor glutamine methyltransferase N-terminal" evidence="7">
    <location>
        <begin position="12"/>
        <end position="76"/>
    </location>
</feature>
<reference evidence="8 9" key="1">
    <citation type="submission" date="2016-01" db="EMBL/GenBank/DDBJ databases">
        <title>The draft genome sequence of Aquimarina sp. RZW4-3-2.</title>
        <authorList>
            <person name="Wang Y."/>
        </authorList>
    </citation>
    <scope>NUCLEOTIDE SEQUENCE [LARGE SCALE GENOMIC DNA]</scope>
    <source>
        <strain evidence="8 9">RZW4-3-2</strain>
    </source>
</reference>
<feature type="binding site" evidence="5">
    <location>
        <position position="145"/>
    </location>
    <ligand>
        <name>S-adenosyl-L-methionine</name>
        <dbReference type="ChEBI" id="CHEBI:59789"/>
    </ligand>
</feature>
<dbReference type="HAMAP" id="MF_02126">
    <property type="entry name" value="RF_methyltr_PrmC"/>
    <property type="match status" value="1"/>
</dbReference>
<evidence type="ECO:0000259" key="7">
    <source>
        <dbReference type="Pfam" id="PF17827"/>
    </source>
</evidence>
<dbReference type="InterPro" id="IPR002052">
    <property type="entry name" value="DNA_methylase_N6_adenine_CS"/>
</dbReference>
<comment type="catalytic activity">
    <reaction evidence="4 5">
        <text>L-glutaminyl-[peptide chain release factor] + S-adenosyl-L-methionine = N(5)-methyl-L-glutaminyl-[peptide chain release factor] + S-adenosyl-L-homocysteine + H(+)</text>
        <dbReference type="Rhea" id="RHEA:42896"/>
        <dbReference type="Rhea" id="RHEA-COMP:10271"/>
        <dbReference type="Rhea" id="RHEA-COMP:10272"/>
        <dbReference type="ChEBI" id="CHEBI:15378"/>
        <dbReference type="ChEBI" id="CHEBI:30011"/>
        <dbReference type="ChEBI" id="CHEBI:57856"/>
        <dbReference type="ChEBI" id="CHEBI:59789"/>
        <dbReference type="ChEBI" id="CHEBI:61891"/>
        <dbReference type="EC" id="2.1.1.297"/>
    </reaction>
</comment>
<dbReference type="STRING" id="1642818.AWE51_20720"/>
<dbReference type="Gene3D" id="3.40.50.150">
    <property type="entry name" value="Vaccinia Virus protein VP39"/>
    <property type="match status" value="1"/>
</dbReference>
<evidence type="ECO:0000256" key="3">
    <source>
        <dbReference type="ARBA" id="ARBA00022691"/>
    </source>
</evidence>
<name>A0A163BV51_9FLAO</name>
<comment type="caution">
    <text evidence="8">The sequence shown here is derived from an EMBL/GenBank/DDBJ whole genome shotgun (WGS) entry which is preliminary data.</text>
</comment>
<dbReference type="PANTHER" id="PTHR18895">
    <property type="entry name" value="HEMK METHYLTRANSFERASE"/>
    <property type="match status" value="1"/>
</dbReference>
<feature type="binding site" evidence="5">
    <location>
        <position position="188"/>
    </location>
    <ligand>
        <name>S-adenosyl-L-methionine</name>
        <dbReference type="ChEBI" id="CHEBI:59789"/>
    </ligand>
</feature>
<dbReference type="OrthoDB" id="9800643at2"/>
<dbReference type="NCBIfam" id="TIGR03534">
    <property type="entry name" value="RF_mod_PrmC"/>
    <property type="match status" value="1"/>
</dbReference>
<gene>
    <name evidence="5" type="primary">prmC</name>
    <name evidence="8" type="ORF">AWE51_20720</name>
</gene>
<dbReference type="InterPro" id="IPR019874">
    <property type="entry name" value="RF_methyltr_PrmC"/>
</dbReference>
<sequence length="282" mass="32217">MKIKDLRTGFVNSLSDLYDREEVLSFFYLLSEKILELRRVDIALKLNDSLSVESVEQFRNAQNRLQSQEPIQYILGDTEFYGGVFTVNKHVLIPRPETEELVDWILHDQKNKNTSLKILDIGTGSGCIAISLAKNLKKAEVYAIDVSEEALKVAKANAEKNQVTVKFIKLDVLAASDLFQSFDIIVSNPPYVRELEKEEMKPNVLDNEPNLALFVSNGKPLVFYEKITKLAKKRLDRGGALYFEINQYLGNETKLMIENLGFKTVELRKDLYNSDRMICAKL</sequence>
<dbReference type="InterPro" id="IPR007848">
    <property type="entry name" value="Small_mtfrase_dom"/>
</dbReference>
<dbReference type="AlphaFoldDB" id="A0A163BV51"/>
<proteinExistence type="inferred from homology"/>
<organism evidence="8 9">
    <name type="scientific">Aquimarina aggregata</name>
    <dbReference type="NCBI Taxonomy" id="1642818"/>
    <lineage>
        <taxon>Bacteria</taxon>
        <taxon>Pseudomonadati</taxon>
        <taxon>Bacteroidota</taxon>
        <taxon>Flavobacteriia</taxon>
        <taxon>Flavobacteriales</taxon>
        <taxon>Flavobacteriaceae</taxon>
        <taxon>Aquimarina</taxon>
    </lineage>
</organism>
<protein>
    <recommendedName>
        <fullName evidence="5">Release factor glutamine methyltransferase</fullName>
        <shortName evidence="5">RF MTase</shortName>
        <ecNumber evidence="5">2.1.1.297</ecNumber>
    </recommendedName>
    <alternativeName>
        <fullName evidence="5">N5-glutamine methyltransferase PrmC</fullName>
    </alternativeName>
    <alternativeName>
        <fullName evidence="5">Protein-(glutamine-N5) MTase PrmC</fullName>
    </alternativeName>
    <alternativeName>
        <fullName evidence="5">Protein-glutamine N-methyltransferase PrmC</fullName>
    </alternativeName>
</protein>
<keyword evidence="2 5" id="KW-0808">Transferase</keyword>
<dbReference type="Proteomes" id="UP000076715">
    <property type="component" value="Unassembled WGS sequence"/>
</dbReference>
<evidence type="ECO:0000256" key="2">
    <source>
        <dbReference type="ARBA" id="ARBA00022679"/>
    </source>
</evidence>
<dbReference type="RefSeq" id="WP_066311559.1">
    <property type="nucleotide sequence ID" value="NZ_LQRT01000003.1"/>
</dbReference>
<dbReference type="CDD" id="cd02440">
    <property type="entry name" value="AdoMet_MTases"/>
    <property type="match status" value="1"/>
</dbReference>
<keyword evidence="9" id="KW-1185">Reference proteome</keyword>
<evidence type="ECO:0000256" key="4">
    <source>
        <dbReference type="ARBA" id="ARBA00048391"/>
    </source>
</evidence>
<comment type="similarity">
    <text evidence="5">Belongs to the protein N5-glutamine methyltransferase family. PrmC subfamily.</text>
</comment>
<feature type="domain" description="Methyltransferase small" evidence="6">
    <location>
        <begin position="111"/>
        <end position="197"/>
    </location>
</feature>
<dbReference type="Gene3D" id="1.10.8.10">
    <property type="entry name" value="DNA helicase RuvA subunit, C-terminal domain"/>
    <property type="match status" value="1"/>
</dbReference>
<dbReference type="NCBIfam" id="TIGR00536">
    <property type="entry name" value="hemK_fam"/>
    <property type="match status" value="1"/>
</dbReference>
<keyword evidence="3 5" id="KW-0949">S-adenosyl-L-methionine</keyword>
<evidence type="ECO:0000313" key="9">
    <source>
        <dbReference type="Proteomes" id="UP000076715"/>
    </source>
</evidence>